<dbReference type="CDD" id="cd00161">
    <property type="entry name" value="beta-trefoil_Ricin-like"/>
    <property type="match status" value="1"/>
</dbReference>
<dbReference type="SUPFAM" id="SSF56219">
    <property type="entry name" value="DNase I-like"/>
    <property type="match status" value="1"/>
</dbReference>
<dbReference type="SUPFAM" id="SSF51126">
    <property type="entry name" value="Pectin lyase-like"/>
    <property type="match status" value="1"/>
</dbReference>
<evidence type="ECO:0000313" key="4">
    <source>
        <dbReference type="EMBL" id="QEU70876.1"/>
    </source>
</evidence>
<feature type="domain" description="Ricin B lectin" evidence="3">
    <location>
        <begin position="1006"/>
        <end position="1081"/>
    </location>
</feature>
<feature type="compositionally biased region" description="Basic and acidic residues" evidence="1">
    <location>
        <begin position="665"/>
        <end position="675"/>
    </location>
</feature>
<dbReference type="SUPFAM" id="SSF50370">
    <property type="entry name" value="Ricin B-like lectins"/>
    <property type="match status" value="2"/>
</dbReference>
<dbReference type="OrthoDB" id="3882626at2"/>
<gene>
    <name evidence="4" type="ORF">CP967_01915</name>
</gene>
<dbReference type="AlphaFoldDB" id="A0A5J6F4F2"/>
<reference evidence="4 5" key="1">
    <citation type="submission" date="2017-09" db="EMBL/GenBank/DDBJ databases">
        <authorList>
            <person name="Lee N."/>
            <person name="Cho B.-K."/>
        </authorList>
    </citation>
    <scope>NUCLEOTIDE SEQUENCE [LARGE SCALE GENOMIC DNA]</scope>
    <source>
        <strain evidence="4 5">ATCC 12769</strain>
    </source>
</reference>
<organism evidence="4 5">
    <name type="scientific">Streptomyces nitrosporeus</name>
    <dbReference type="NCBI Taxonomy" id="28894"/>
    <lineage>
        <taxon>Bacteria</taxon>
        <taxon>Bacillati</taxon>
        <taxon>Actinomycetota</taxon>
        <taxon>Actinomycetes</taxon>
        <taxon>Kitasatosporales</taxon>
        <taxon>Streptomycetaceae</taxon>
        <taxon>Streptomyces</taxon>
    </lineage>
</organism>
<dbReference type="Pfam" id="PF14200">
    <property type="entry name" value="RicinB_lectin_2"/>
    <property type="match status" value="1"/>
</dbReference>
<proteinExistence type="predicted"/>
<dbReference type="Gene3D" id="2.80.10.50">
    <property type="match status" value="1"/>
</dbReference>
<evidence type="ECO:0000256" key="1">
    <source>
        <dbReference type="SAM" id="MobiDB-lite"/>
    </source>
</evidence>
<sequence>MRRFRPAAALLSGLLLAFPVPVLAPTAAALAAPAPASSAPASTTAGPGADGPDLGHANRATPAAGLPDWSRAGYRGGLSLPGDEAVTGDASCRITPDELASTYQVVADDGADDTTGLQRAIDDIRNRCSPQAGYDRLSLISLPAGRVDVSRQMYVDADFLIVRGQGSGDGGTRLVFRPDTDTRYDTVVNGRWDQNSMKAGSGSDAGTGGWIWPGRGLFRVQTREVATRYQDDWEAAPANRKDLFEGSVNQHWASGIKVAAAPEDPGYAARQGQNVVHLDAKADMGKFTQGGYVWVGAANSVAFYEQQGVTDRGAMENLHMRQQMFRVTGTDDTARTVTLDRALEWDVPVDSESDGSAPLSDKPYPSKVTPLKAVEGVGFENFAFTQDMSGLPKPGGGTYQLTADQAEHNYGNLAPEYAMHGIVFKWAANSWARGLDARMTGSHPIVTESARNLQIERNSFDGAWNKGKGGNGYLRGSRVWDSLYAFNLSRNLRHFTFQWSAAGNVAFRNDLDSDLNLHGGWENHNLFEQNTLRVPYEHRSGNCEANCGGEGGESDEGTWYPIWWAAGPKAVKWSGSSGPQNVFYDNTLTKQAVPGGPFTPYAPYGTQSGTAYQFGSDDTDPNRFRPLSQDGQAIGDWTGRETQDFTGQGVAARDMGGRPSLFLRDTGDGLDPRDANSRKVVTWNMQGGGTGDGSYTSKYSQGIQPLLQQNGASVILLQEAGSPPGSAAFLQEIPQRPPVFFDWAGGDVPVREYRYGGTAARPLGYLYWLHTDSSTSSVNRVNLAVMSRTRVRPEDVYVIAAGRDSGFTGRPALGIAVDGVVYFTVHGLSGTGNDDIGLLENIRTRMATAGPGGTALPWVALGDYNRPPHVPSPASTRPERPLAPALEQALPGVYTVRAPRQPTHPTIPIQDSTPRILDYAVTEADDTAPTVEGVSRVSGMTLSDHFPVLYELGNLPDPPEPPADAVPATPQAAVLRNAATTGVAGPSRGDAHVVADGPVDRADLPSQTFSLSPDPESPGYYRLFHRVSGRYLGQEGGARDARTVLWWGHPEDQLWRPAYQGDGTWTLENRHTGQMLTTVGDGAALAGRDADGSASQRWFLQEPADATSVNEIALDEPAPTPLLIDVADGSTAENTPVNLRQDTDASSGRFTAVHAGRTGDDLCYYLIQGGKYVNSTAARPREPRSGDAVTLNSFRSNDDGYLWCTTTGGRFLSNHSTAAPDQRLYLTDHGPGRQLTVNARVPGIPTDSWNWEGIGV</sequence>
<evidence type="ECO:0000259" key="3">
    <source>
        <dbReference type="Pfam" id="PF14200"/>
    </source>
</evidence>
<dbReference type="InterPro" id="IPR000772">
    <property type="entry name" value="Ricin_B_lectin"/>
</dbReference>
<dbReference type="InterPro" id="IPR036691">
    <property type="entry name" value="Endo/exonu/phosph_ase_sf"/>
</dbReference>
<dbReference type="Gene3D" id="3.60.10.10">
    <property type="entry name" value="Endonuclease/exonuclease/phosphatase"/>
    <property type="match status" value="1"/>
</dbReference>
<feature type="region of interest" description="Disordered" evidence="1">
    <location>
        <begin position="36"/>
        <end position="68"/>
    </location>
</feature>
<dbReference type="KEGG" id="snk:CP967_01915"/>
<dbReference type="RefSeq" id="WP_150486239.1">
    <property type="nucleotide sequence ID" value="NZ_BMUV01000025.1"/>
</dbReference>
<keyword evidence="2" id="KW-0732">Signal</keyword>
<dbReference type="InterPro" id="IPR035992">
    <property type="entry name" value="Ricin_B-like_lectins"/>
</dbReference>
<dbReference type="InterPro" id="IPR011050">
    <property type="entry name" value="Pectin_lyase_fold/virulence"/>
</dbReference>
<keyword evidence="5" id="KW-1185">Reference proteome</keyword>
<evidence type="ECO:0000313" key="5">
    <source>
        <dbReference type="Proteomes" id="UP000326178"/>
    </source>
</evidence>
<dbReference type="EMBL" id="CP023702">
    <property type="protein sequence ID" value="QEU70876.1"/>
    <property type="molecule type" value="Genomic_DNA"/>
</dbReference>
<dbReference type="Proteomes" id="UP000326178">
    <property type="component" value="Chromosome"/>
</dbReference>
<dbReference type="GO" id="GO:0003824">
    <property type="term" value="F:catalytic activity"/>
    <property type="evidence" value="ECO:0007669"/>
    <property type="project" value="InterPro"/>
</dbReference>
<protein>
    <recommendedName>
        <fullName evidence="3">Ricin B lectin domain-containing protein</fullName>
    </recommendedName>
</protein>
<name>A0A5J6F4F2_9ACTN</name>
<feature type="compositionally biased region" description="Low complexity" evidence="1">
    <location>
        <begin position="36"/>
        <end position="47"/>
    </location>
</feature>
<feature type="region of interest" description="Disordered" evidence="1">
    <location>
        <begin position="650"/>
        <end position="675"/>
    </location>
</feature>
<feature type="chain" id="PRO_5023912188" description="Ricin B lectin domain-containing protein" evidence="2">
    <location>
        <begin position="25"/>
        <end position="1256"/>
    </location>
</feature>
<evidence type="ECO:0000256" key="2">
    <source>
        <dbReference type="SAM" id="SignalP"/>
    </source>
</evidence>
<accession>A0A5J6F4F2</accession>
<feature type="signal peptide" evidence="2">
    <location>
        <begin position="1"/>
        <end position="24"/>
    </location>
</feature>